<dbReference type="PANTHER" id="PTHR44846">
    <property type="entry name" value="MANNOSYL-D-GLYCERATE TRANSPORT/METABOLISM SYSTEM REPRESSOR MNGR-RELATED"/>
    <property type="match status" value="1"/>
</dbReference>
<dbReference type="GO" id="GO:0003677">
    <property type="term" value="F:DNA binding"/>
    <property type="evidence" value="ECO:0007669"/>
    <property type="project" value="UniProtKB-KW"/>
</dbReference>
<dbReference type="CDD" id="cd07377">
    <property type="entry name" value="WHTH_GntR"/>
    <property type="match status" value="1"/>
</dbReference>
<name>A0A938YJT3_9ACTN</name>
<proteinExistence type="predicted"/>
<gene>
    <name evidence="5" type="ORF">JL106_19380</name>
</gene>
<evidence type="ECO:0000313" key="6">
    <source>
        <dbReference type="Proteomes" id="UP000663792"/>
    </source>
</evidence>
<protein>
    <submittedName>
        <fullName evidence="5">GntR family transcriptional regulator</fullName>
    </submittedName>
</protein>
<evidence type="ECO:0000256" key="2">
    <source>
        <dbReference type="ARBA" id="ARBA00023125"/>
    </source>
</evidence>
<keyword evidence="6" id="KW-1185">Reference proteome</keyword>
<dbReference type="Gene3D" id="3.40.1410.10">
    <property type="entry name" value="Chorismate lyase-like"/>
    <property type="match status" value="1"/>
</dbReference>
<dbReference type="SUPFAM" id="SSF64288">
    <property type="entry name" value="Chorismate lyase-like"/>
    <property type="match status" value="1"/>
</dbReference>
<keyword evidence="2" id="KW-0238">DNA-binding</keyword>
<dbReference type="PROSITE" id="PS50949">
    <property type="entry name" value="HTH_GNTR"/>
    <property type="match status" value="1"/>
</dbReference>
<dbReference type="InterPro" id="IPR000524">
    <property type="entry name" value="Tscrpt_reg_HTH_GntR"/>
</dbReference>
<dbReference type="InterPro" id="IPR050679">
    <property type="entry name" value="Bact_HTH_transcr_reg"/>
</dbReference>
<dbReference type="PRINTS" id="PR00035">
    <property type="entry name" value="HTHGNTR"/>
</dbReference>
<dbReference type="GO" id="GO:0045892">
    <property type="term" value="P:negative regulation of DNA-templated transcription"/>
    <property type="evidence" value="ECO:0007669"/>
    <property type="project" value="TreeGrafter"/>
</dbReference>
<dbReference type="Pfam" id="PF00392">
    <property type="entry name" value="GntR"/>
    <property type="match status" value="1"/>
</dbReference>
<evidence type="ECO:0000256" key="1">
    <source>
        <dbReference type="ARBA" id="ARBA00023015"/>
    </source>
</evidence>
<dbReference type="EMBL" id="JAERWK010000027">
    <property type="protein sequence ID" value="MBM9469454.1"/>
    <property type="molecule type" value="Genomic_DNA"/>
</dbReference>
<dbReference type="RefSeq" id="WP_205262418.1">
    <property type="nucleotide sequence ID" value="NZ_JAERWK010000027.1"/>
</dbReference>
<dbReference type="GO" id="GO:0003700">
    <property type="term" value="F:DNA-binding transcription factor activity"/>
    <property type="evidence" value="ECO:0007669"/>
    <property type="project" value="InterPro"/>
</dbReference>
<dbReference type="InterPro" id="IPR036390">
    <property type="entry name" value="WH_DNA-bd_sf"/>
</dbReference>
<dbReference type="Gene3D" id="1.10.10.10">
    <property type="entry name" value="Winged helix-like DNA-binding domain superfamily/Winged helix DNA-binding domain"/>
    <property type="match status" value="1"/>
</dbReference>
<dbReference type="SUPFAM" id="SSF46785">
    <property type="entry name" value="Winged helix' DNA-binding domain"/>
    <property type="match status" value="1"/>
</dbReference>
<feature type="domain" description="HTH gntR-type" evidence="4">
    <location>
        <begin position="30"/>
        <end position="97"/>
    </location>
</feature>
<evidence type="ECO:0000256" key="3">
    <source>
        <dbReference type="ARBA" id="ARBA00023163"/>
    </source>
</evidence>
<dbReference type="PANTHER" id="PTHR44846:SF17">
    <property type="entry name" value="GNTR-FAMILY TRANSCRIPTIONAL REGULATOR"/>
    <property type="match status" value="1"/>
</dbReference>
<dbReference type="Pfam" id="PF07702">
    <property type="entry name" value="UTRA"/>
    <property type="match status" value="1"/>
</dbReference>
<accession>A0A938YJT3</accession>
<evidence type="ECO:0000259" key="4">
    <source>
        <dbReference type="PROSITE" id="PS50949"/>
    </source>
</evidence>
<dbReference type="InterPro" id="IPR036388">
    <property type="entry name" value="WH-like_DNA-bd_sf"/>
</dbReference>
<reference evidence="5" key="1">
    <citation type="submission" date="2021-01" db="EMBL/GenBank/DDBJ databases">
        <title>YIM 132084 draft genome.</title>
        <authorList>
            <person name="An D."/>
        </authorList>
    </citation>
    <scope>NUCLEOTIDE SEQUENCE</scope>
    <source>
        <strain evidence="5">YIM 132084</strain>
    </source>
</reference>
<dbReference type="InterPro" id="IPR028978">
    <property type="entry name" value="Chorismate_lyase_/UTRA_dom_sf"/>
</dbReference>
<comment type="caution">
    <text evidence="5">The sequence shown here is derived from an EMBL/GenBank/DDBJ whole genome shotgun (WGS) entry which is preliminary data.</text>
</comment>
<keyword evidence="1" id="KW-0805">Transcription regulation</keyword>
<organism evidence="5 6">
    <name type="scientific">Nakamurella leprariae</name>
    <dbReference type="NCBI Taxonomy" id="2803911"/>
    <lineage>
        <taxon>Bacteria</taxon>
        <taxon>Bacillati</taxon>
        <taxon>Actinomycetota</taxon>
        <taxon>Actinomycetes</taxon>
        <taxon>Nakamurellales</taxon>
        <taxon>Nakamurellaceae</taxon>
        <taxon>Nakamurella</taxon>
    </lineage>
</organism>
<dbReference type="Proteomes" id="UP000663792">
    <property type="component" value="Unassembled WGS sequence"/>
</dbReference>
<evidence type="ECO:0000313" key="5">
    <source>
        <dbReference type="EMBL" id="MBM9469454.1"/>
    </source>
</evidence>
<sequence length="271" mass="29113">MPHRFPDPDGELARRAEHDRNRRLHATGRHTSARRAYEQLRAGLRTGELSGEGTLSELELMRELGASRNSVRRALQMLADEGLLIRRTKVGTRQSAPIYSAPIPDVPAASLLPPDAAPGPDADAGLRIRTLVADRADTTDPDFPADLQGWTGAVHRLEQFGRDARSPLFVRVAHLALPADRPGPPDEALHPVPHLDAATAFCAVHGVPLGEQRSLLSVGLASGAAAELLGVPAGTVVLARQLRLRDAAGTVREVTSTLFRADRVSLSSWAH</sequence>
<dbReference type="InterPro" id="IPR011663">
    <property type="entry name" value="UTRA"/>
</dbReference>
<dbReference type="AlphaFoldDB" id="A0A938YJT3"/>
<dbReference type="SMART" id="SM00345">
    <property type="entry name" value="HTH_GNTR"/>
    <property type="match status" value="1"/>
</dbReference>
<keyword evidence="3" id="KW-0804">Transcription</keyword>